<dbReference type="PANTHER" id="PTHR45011:SF1">
    <property type="entry name" value="DAP3-BINDING CELL DEATH ENHANCER 1"/>
    <property type="match status" value="1"/>
</dbReference>
<evidence type="ECO:0000313" key="1">
    <source>
        <dbReference type="EMBL" id="KAF9147313.1"/>
    </source>
</evidence>
<dbReference type="Proteomes" id="UP000748756">
    <property type="component" value="Unassembled WGS sequence"/>
</dbReference>
<dbReference type="InterPro" id="IPR006597">
    <property type="entry name" value="Sel1-like"/>
</dbReference>
<evidence type="ECO:0000313" key="2">
    <source>
        <dbReference type="Proteomes" id="UP000748756"/>
    </source>
</evidence>
<dbReference type="SUPFAM" id="SSF81901">
    <property type="entry name" value="HCP-like"/>
    <property type="match status" value="1"/>
</dbReference>
<reference evidence="1" key="1">
    <citation type="journal article" date="2020" name="Fungal Divers.">
        <title>Resolving the Mortierellaceae phylogeny through synthesis of multi-gene phylogenetics and phylogenomics.</title>
        <authorList>
            <person name="Vandepol N."/>
            <person name="Liber J."/>
            <person name="Desiro A."/>
            <person name="Na H."/>
            <person name="Kennedy M."/>
            <person name="Barry K."/>
            <person name="Grigoriev I.V."/>
            <person name="Miller A.N."/>
            <person name="O'Donnell K."/>
            <person name="Stajich J.E."/>
            <person name="Bonito G."/>
        </authorList>
    </citation>
    <scope>NUCLEOTIDE SEQUENCE</scope>
    <source>
        <strain evidence="1">NRRL 6426</strain>
    </source>
</reference>
<dbReference type="PANTHER" id="PTHR45011">
    <property type="entry name" value="DAP3-BINDING CELL DEATH ENHANCER 1"/>
    <property type="match status" value="1"/>
</dbReference>
<dbReference type="AlphaFoldDB" id="A0A9P5RT42"/>
<dbReference type="InterPro" id="IPR052748">
    <property type="entry name" value="ISR_Activator"/>
</dbReference>
<organism evidence="1 2">
    <name type="scientific">Linnemannia schmuckeri</name>
    <dbReference type="NCBI Taxonomy" id="64567"/>
    <lineage>
        <taxon>Eukaryota</taxon>
        <taxon>Fungi</taxon>
        <taxon>Fungi incertae sedis</taxon>
        <taxon>Mucoromycota</taxon>
        <taxon>Mortierellomycotina</taxon>
        <taxon>Mortierellomycetes</taxon>
        <taxon>Mortierellales</taxon>
        <taxon>Mortierellaceae</taxon>
        <taxon>Linnemannia</taxon>
    </lineage>
</organism>
<name>A0A9P5RT42_9FUNG</name>
<accession>A0A9P5RT42</accession>
<dbReference type="InterPro" id="IPR011990">
    <property type="entry name" value="TPR-like_helical_dom_sf"/>
</dbReference>
<evidence type="ECO:0008006" key="3">
    <source>
        <dbReference type="Google" id="ProtNLM"/>
    </source>
</evidence>
<comment type="caution">
    <text evidence="1">The sequence shown here is derived from an EMBL/GenBank/DDBJ whole genome shotgun (WGS) entry which is preliminary data.</text>
</comment>
<dbReference type="Pfam" id="PF08238">
    <property type="entry name" value="Sel1"/>
    <property type="match status" value="4"/>
</dbReference>
<dbReference type="Gene3D" id="1.25.40.10">
    <property type="entry name" value="Tetratricopeptide repeat domain"/>
    <property type="match status" value="1"/>
</dbReference>
<dbReference type="OrthoDB" id="2425131at2759"/>
<keyword evidence="2" id="KW-1185">Reference proteome</keyword>
<gene>
    <name evidence="1" type="ORF">BG015_011078</name>
</gene>
<proteinExistence type="predicted"/>
<protein>
    <recommendedName>
        <fullName evidence="3">Beta-lactamase</fullName>
    </recommendedName>
</protein>
<dbReference type="EMBL" id="JAAAUQ010000831">
    <property type="protein sequence ID" value="KAF9147313.1"/>
    <property type="molecule type" value="Genomic_DNA"/>
</dbReference>
<sequence>MGIYEHKDKNYEAARNFYLKTAQAGVFQARIALGRMYLNSELPQDLGMAKKFFQSVIQHSDDYAKTHFLLIVLEMNRFTPEEKERTPNTKAAFQHYQKAASKGLAEVQYNVGQAYFTGLGVPKNDGLVVEYWKMSSR</sequence>